<dbReference type="GeneID" id="7824246"/>
<proteinExistence type="predicted"/>
<dbReference type="InParanoid" id="Q236Q4"/>
<evidence type="ECO:0000313" key="4">
    <source>
        <dbReference type="Proteomes" id="UP000009168"/>
    </source>
</evidence>
<keyword evidence="2 3" id="KW-0812">Transmembrane</keyword>
<feature type="transmembrane region" description="Helical" evidence="2">
    <location>
        <begin position="20"/>
        <end position="43"/>
    </location>
</feature>
<evidence type="ECO:0000313" key="3">
    <source>
        <dbReference type="EMBL" id="EAR92446.1"/>
    </source>
</evidence>
<accession>Q236Q4</accession>
<organism evidence="3 4">
    <name type="scientific">Tetrahymena thermophila (strain SB210)</name>
    <dbReference type="NCBI Taxonomy" id="312017"/>
    <lineage>
        <taxon>Eukaryota</taxon>
        <taxon>Sar</taxon>
        <taxon>Alveolata</taxon>
        <taxon>Ciliophora</taxon>
        <taxon>Intramacronucleata</taxon>
        <taxon>Oligohymenophorea</taxon>
        <taxon>Hymenostomatida</taxon>
        <taxon>Tetrahymenina</taxon>
        <taxon>Tetrahymenidae</taxon>
        <taxon>Tetrahymena</taxon>
    </lineage>
</organism>
<dbReference type="EMBL" id="GG662749">
    <property type="protein sequence ID" value="EAR92446.1"/>
    <property type="molecule type" value="Genomic_DNA"/>
</dbReference>
<feature type="transmembrane region" description="Helical" evidence="2">
    <location>
        <begin position="49"/>
        <end position="74"/>
    </location>
</feature>
<dbReference type="AlphaFoldDB" id="Q236Q4"/>
<feature type="transmembrane region" description="Helical" evidence="2">
    <location>
        <begin position="117"/>
        <end position="137"/>
    </location>
</feature>
<dbReference type="Proteomes" id="UP000009168">
    <property type="component" value="Unassembled WGS sequence"/>
</dbReference>
<keyword evidence="2" id="KW-0472">Membrane</keyword>
<name>Q236Q4_TETTS</name>
<feature type="transmembrane region" description="Helical" evidence="2">
    <location>
        <begin position="86"/>
        <end position="105"/>
    </location>
</feature>
<sequence>MKSSFGETEKNQFALSQVPFRGIFLFTNTVNLLAYLVYTYAIFNQVDLYPWYQLGLVMAFSIHSLINLITVKNLNQTLLKFQKGSCVFVGLLHFICAILSKMGFIEYYNENQKTQDIICIIILVFFIIEIFVDILNYKFFQKILRLINGEPEERQQSESFSEDNEEEESEQKKQKLEQNDIENQQQIQTALQNESKYIEENTQRALYTTGFQHMC</sequence>
<reference evidence="4" key="1">
    <citation type="journal article" date="2006" name="PLoS Biol.">
        <title>Macronuclear genome sequence of the ciliate Tetrahymena thermophila, a model eukaryote.</title>
        <authorList>
            <person name="Eisen J.A."/>
            <person name="Coyne R.S."/>
            <person name="Wu M."/>
            <person name="Wu D."/>
            <person name="Thiagarajan M."/>
            <person name="Wortman J.R."/>
            <person name="Badger J.H."/>
            <person name="Ren Q."/>
            <person name="Amedeo P."/>
            <person name="Jones K.M."/>
            <person name="Tallon L.J."/>
            <person name="Delcher A.L."/>
            <person name="Salzberg S.L."/>
            <person name="Silva J.C."/>
            <person name="Haas B.J."/>
            <person name="Majoros W.H."/>
            <person name="Farzad M."/>
            <person name="Carlton J.M."/>
            <person name="Smith R.K. Jr."/>
            <person name="Garg J."/>
            <person name="Pearlman R.E."/>
            <person name="Karrer K.M."/>
            <person name="Sun L."/>
            <person name="Manning G."/>
            <person name="Elde N.C."/>
            <person name="Turkewitz A.P."/>
            <person name="Asai D.J."/>
            <person name="Wilkes D.E."/>
            <person name="Wang Y."/>
            <person name="Cai H."/>
            <person name="Collins K."/>
            <person name="Stewart B.A."/>
            <person name="Lee S.R."/>
            <person name="Wilamowska K."/>
            <person name="Weinberg Z."/>
            <person name="Ruzzo W.L."/>
            <person name="Wloga D."/>
            <person name="Gaertig J."/>
            <person name="Frankel J."/>
            <person name="Tsao C.-C."/>
            <person name="Gorovsky M.A."/>
            <person name="Keeling P.J."/>
            <person name="Waller R.F."/>
            <person name="Patron N.J."/>
            <person name="Cherry J.M."/>
            <person name="Stover N.A."/>
            <person name="Krieger C.J."/>
            <person name="del Toro C."/>
            <person name="Ryder H.F."/>
            <person name="Williamson S.C."/>
            <person name="Barbeau R.A."/>
            <person name="Hamilton E.P."/>
            <person name="Orias E."/>
        </authorList>
    </citation>
    <scope>NUCLEOTIDE SEQUENCE [LARGE SCALE GENOMIC DNA]</scope>
    <source>
        <strain evidence="4">SB210</strain>
    </source>
</reference>
<dbReference type="HOGENOM" id="CLU_1285598_0_0_1"/>
<evidence type="ECO:0000256" key="1">
    <source>
        <dbReference type="SAM" id="MobiDB-lite"/>
    </source>
</evidence>
<dbReference type="KEGG" id="tet:TTHERM_00085440"/>
<gene>
    <name evidence="3" type="ORF">TTHERM_00085440</name>
</gene>
<evidence type="ECO:0000256" key="2">
    <source>
        <dbReference type="SAM" id="Phobius"/>
    </source>
</evidence>
<keyword evidence="2" id="KW-1133">Transmembrane helix</keyword>
<feature type="compositionally biased region" description="Acidic residues" evidence="1">
    <location>
        <begin position="160"/>
        <end position="169"/>
    </location>
</feature>
<feature type="region of interest" description="Disordered" evidence="1">
    <location>
        <begin position="154"/>
        <end position="179"/>
    </location>
</feature>
<protein>
    <submittedName>
        <fullName evidence="3">Transmembrane protein, putative</fullName>
    </submittedName>
</protein>
<keyword evidence="4" id="KW-1185">Reference proteome</keyword>
<dbReference type="RefSeq" id="XP_001012691.1">
    <property type="nucleotide sequence ID" value="XM_001012691.3"/>
</dbReference>